<accession>A0A4R5XEM3</accession>
<feature type="domain" description="Mixed lineage kinase" evidence="2">
    <location>
        <begin position="12"/>
        <end position="119"/>
    </location>
</feature>
<sequence length="440" mass="49558">MIITSTIISTALSSLSLVYQAYVRVKTNKSRCKKLAERCHTVVERLQATIADIHDEVLEDRISYLELVFQHAAKTIREVGQQGIIASILKTEENALKIDDCQHELSELVSLLNLQQVIDISKWQSEHEEARVRDHKAALDASRRLEAGNTAILEELSLQGATLADVTRMVRHLSLNLGPNGNSANTGRPPSDAGDVLLPSAPHLRVYSTRRSKVLLKDWLSLEASFLEHSLYTSVYHSDRCSSQRKNLPGTIGSVIPRKEPFQVHENDMEIPPPAYEQLAEGFSHCQIGEDRHDRQVTVQLWTLPTRVKSCKLISLDDFVLLDRRHLHLLKSRIKLIIDTIRPLLRVADVTSDPRKVLLLCPDDSKPHIVHVKTDHSRKSNYIQGFFLSSSAPQTLVAIQCRTKTHWMLTPYSGDLRIVEAKDQIAKHFSPAIVVSCRSA</sequence>
<dbReference type="InterPro" id="IPR054000">
    <property type="entry name" value="MLKL_N"/>
</dbReference>
<dbReference type="InterPro" id="IPR059179">
    <property type="entry name" value="MLKL-like_MCAfunc"/>
</dbReference>
<dbReference type="CDD" id="cd21037">
    <property type="entry name" value="MLKL_NTD"/>
    <property type="match status" value="1"/>
</dbReference>
<feature type="chain" id="PRO_5020394188" description="Mixed lineage kinase domain-containing protein" evidence="1">
    <location>
        <begin position="21"/>
        <end position="440"/>
    </location>
</feature>
<dbReference type="InterPro" id="IPR036537">
    <property type="entry name" value="Adaptor_Cbl_N_dom_sf"/>
</dbReference>
<name>A0A4R5XEM3_9AGAM</name>
<evidence type="ECO:0000256" key="1">
    <source>
        <dbReference type="SAM" id="SignalP"/>
    </source>
</evidence>
<feature type="non-terminal residue" evidence="3">
    <location>
        <position position="440"/>
    </location>
</feature>
<dbReference type="EMBL" id="ML170156">
    <property type="protein sequence ID" value="TDL29579.1"/>
    <property type="molecule type" value="Genomic_DNA"/>
</dbReference>
<dbReference type="Proteomes" id="UP000294933">
    <property type="component" value="Unassembled WGS sequence"/>
</dbReference>
<evidence type="ECO:0000313" key="4">
    <source>
        <dbReference type="Proteomes" id="UP000294933"/>
    </source>
</evidence>
<evidence type="ECO:0000259" key="2">
    <source>
        <dbReference type="Pfam" id="PF22215"/>
    </source>
</evidence>
<dbReference type="OrthoDB" id="3215763at2759"/>
<organism evidence="3 4">
    <name type="scientific">Rickenella mellea</name>
    <dbReference type="NCBI Taxonomy" id="50990"/>
    <lineage>
        <taxon>Eukaryota</taxon>
        <taxon>Fungi</taxon>
        <taxon>Dikarya</taxon>
        <taxon>Basidiomycota</taxon>
        <taxon>Agaricomycotina</taxon>
        <taxon>Agaricomycetes</taxon>
        <taxon>Hymenochaetales</taxon>
        <taxon>Rickenellaceae</taxon>
        <taxon>Rickenella</taxon>
    </lineage>
</organism>
<dbReference type="Gene3D" id="1.20.930.20">
    <property type="entry name" value="Adaptor protein Cbl, N-terminal domain"/>
    <property type="match status" value="1"/>
</dbReference>
<dbReference type="Pfam" id="PF22215">
    <property type="entry name" value="MLKL_N"/>
    <property type="match status" value="1"/>
</dbReference>
<proteinExistence type="predicted"/>
<dbReference type="AlphaFoldDB" id="A0A4R5XEM3"/>
<reference evidence="3 4" key="1">
    <citation type="submission" date="2018-06" db="EMBL/GenBank/DDBJ databases">
        <title>A transcriptomic atlas of mushroom development highlights an independent origin of complex multicellularity.</title>
        <authorList>
            <consortium name="DOE Joint Genome Institute"/>
            <person name="Krizsan K."/>
            <person name="Almasi E."/>
            <person name="Merenyi Z."/>
            <person name="Sahu N."/>
            <person name="Viragh M."/>
            <person name="Koszo T."/>
            <person name="Mondo S."/>
            <person name="Kiss B."/>
            <person name="Balint B."/>
            <person name="Kues U."/>
            <person name="Barry K."/>
            <person name="Hegedus J.C."/>
            <person name="Henrissat B."/>
            <person name="Johnson J."/>
            <person name="Lipzen A."/>
            <person name="Ohm R."/>
            <person name="Nagy I."/>
            <person name="Pangilinan J."/>
            <person name="Yan J."/>
            <person name="Xiong Y."/>
            <person name="Grigoriev I.V."/>
            <person name="Hibbett D.S."/>
            <person name="Nagy L.G."/>
        </authorList>
    </citation>
    <scope>NUCLEOTIDE SEQUENCE [LARGE SCALE GENOMIC DNA]</scope>
    <source>
        <strain evidence="3 4">SZMC22713</strain>
    </source>
</reference>
<dbReference type="VEuPathDB" id="FungiDB:BD410DRAFT_892850"/>
<protein>
    <recommendedName>
        <fullName evidence="2">Mixed lineage kinase domain-containing protein</fullName>
    </recommendedName>
</protein>
<keyword evidence="4" id="KW-1185">Reference proteome</keyword>
<gene>
    <name evidence="3" type="ORF">BD410DRAFT_892850</name>
</gene>
<feature type="signal peptide" evidence="1">
    <location>
        <begin position="1"/>
        <end position="20"/>
    </location>
</feature>
<dbReference type="GO" id="GO:0007166">
    <property type="term" value="P:cell surface receptor signaling pathway"/>
    <property type="evidence" value="ECO:0007669"/>
    <property type="project" value="InterPro"/>
</dbReference>
<keyword evidence="1" id="KW-0732">Signal</keyword>
<evidence type="ECO:0000313" key="3">
    <source>
        <dbReference type="EMBL" id="TDL29579.1"/>
    </source>
</evidence>